<dbReference type="GO" id="GO:0016787">
    <property type="term" value="F:hydrolase activity"/>
    <property type="evidence" value="ECO:0007669"/>
    <property type="project" value="UniProtKB-KW"/>
</dbReference>
<dbReference type="PRINTS" id="PR00793">
    <property type="entry name" value="PROAMNOPTASE"/>
</dbReference>
<keyword evidence="2 5" id="KW-0378">Hydrolase</keyword>
<dbReference type="SUPFAM" id="SSF53474">
    <property type="entry name" value="alpha/beta-Hydrolases"/>
    <property type="match status" value="1"/>
</dbReference>
<dbReference type="EMBL" id="BAABEO010000019">
    <property type="protein sequence ID" value="GAA3688948.1"/>
    <property type="molecule type" value="Genomic_DNA"/>
</dbReference>
<evidence type="ECO:0000313" key="5">
    <source>
        <dbReference type="EMBL" id="GAA3688948.1"/>
    </source>
</evidence>
<protein>
    <submittedName>
        <fullName evidence="5">Alpha/beta fold hydrolase</fullName>
    </submittedName>
</protein>
<keyword evidence="6" id="KW-1185">Reference proteome</keyword>
<proteinExistence type="inferred from homology"/>
<gene>
    <name evidence="5" type="ORF">GCM10023081_27880</name>
</gene>
<dbReference type="InterPro" id="IPR002410">
    <property type="entry name" value="Peptidase_S33"/>
</dbReference>
<accession>A0ABP7CHR7</accession>
<name>A0ABP7CHR7_9MICC</name>
<dbReference type="InterPro" id="IPR000073">
    <property type="entry name" value="AB_hydrolase_1"/>
</dbReference>
<dbReference type="PANTHER" id="PTHR43248">
    <property type="entry name" value="2-SUCCINYL-6-HYDROXY-2,4-CYCLOHEXADIENE-1-CARBOXYLATE SYNTHASE"/>
    <property type="match status" value="1"/>
</dbReference>
<feature type="region of interest" description="Disordered" evidence="3">
    <location>
        <begin position="1"/>
        <end position="41"/>
    </location>
</feature>
<dbReference type="InterPro" id="IPR029058">
    <property type="entry name" value="AB_hydrolase_fold"/>
</dbReference>
<dbReference type="Gene3D" id="3.40.50.1820">
    <property type="entry name" value="alpha/beta hydrolase"/>
    <property type="match status" value="1"/>
</dbReference>
<dbReference type="Proteomes" id="UP001500752">
    <property type="component" value="Unassembled WGS sequence"/>
</dbReference>
<comment type="similarity">
    <text evidence="1">Belongs to the peptidase S33 family.</text>
</comment>
<evidence type="ECO:0000259" key="4">
    <source>
        <dbReference type="Pfam" id="PF00561"/>
    </source>
</evidence>
<evidence type="ECO:0000256" key="1">
    <source>
        <dbReference type="ARBA" id="ARBA00010088"/>
    </source>
</evidence>
<dbReference type="PANTHER" id="PTHR43248:SF2">
    <property type="entry name" value="PROLYL AMINOPEPTIDASE"/>
    <property type="match status" value="1"/>
</dbReference>
<evidence type="ECO:0000256" key="2">
    <source>
        <dbReference type="ARBA" id="ARBA00022801"/>
    </source>
</evidence>
<evidence type="ECO:0000313" key="6">
    <source>
        <dbReference type="Proteomes" id="UP001500752"/>
    </source>
</evidence>
<dbReference type="InterPro" id="IPR051601">
    <property type="entry name" value="Serine_prot/Carboxylest_S33"/>
</dbReference>
<reference evidence="6" key="1">
    <citation type="journal article" date="2019" name="Int. J. Syst. Evol. Microbiol.">
        <title>The Global Catalogue of Microorganisms (GCM) 10K type strain sequencing project: providing services to taxonomists for standard genome sequencing and annotation.</title>
        <authorList>
            <consortium name="The Broad Institute Genomics Platform"/>
            <consortium name="The Broad Institute Genome Sequencing Center for Infectious Disease"/>
            <person name="Wu L."/>
            <person name="Ma J."/>
        </authorList>
    </citation>
    <scope>NUCLEOTIDE SEQUENCE [LARGE SCALE GENOMIC DNA]</scope>
    <source>
        <strain evidence="6">JCM 30742</strain>
    </source>
</reference>
<organism evidence="5 6">
    <name type="scientific">Arthrobacter ginkgonis</name>
    <dbReference type="NCBI Taxonomy" id="1630594"/>
    <lineage>
        <taxon>Bacteria</taxon>
        <taxon>Bacillati</taxon>
        <taxon>Actinomycetota</taxon>
        <taxon>Actinomycetes</taxon>
        <taxon>Micrococcales</taxon>
        <taxon>Micrococcaceae</taxon>
        <taxon>Arthrobacter</taxon>
    </lineage>
</organism>
<feature type="domain" description="AB hydrolase-1" evidence="4">
    <location>
        <begin position="99"/>
        <end position="248"/>
    </location>
</feature>
<dbReference type="Pfam" id="PF00561">
    <property type="entry name" value="Abhydrolase_1"/>
    <property type="match status" value="1"/>
</dbReference>
<sequence length="491" mass="53757">MSAPPPDKAQADRAQRDNAQPGTARPKAHHGPRPAVPAGWATPAAGEHRVGAVHEYRGMRATEHHFTVPLDHDDPDGEAIRVFGREVVSLDHADPEQLPWLLYLQGGPGGQAPRVSSLSGWMAEAAKTFRLFLLDQRGTGLSTPATRQTLPLRGDAAAAAAYLEHFRADSIVRDAEWIRRRLVDGPWTAFGQSYGGFCVLTYLSLAPDGLERALVTGGLAPLAGPAERVYRATFARMAERNAEYFRAYPEDRGTLTRILRHVGDTEETLPDGRRLTAGTVQLLGQFLGGNARIDQLHFALEAAFVPTPAGPRLSDAFLDLLQAQVSRSSNPLYALMHESIYAQGEATNWAAWRVLEEFPEFSPESPEPLLTGEMVYPWYFELDPALRRLEQVAGLLAQKDDWPALYDPARLAANTVPVAAAVYTHDVYVDRDLSLETAGAVRGLRVWETDRFHHDGISDDGAAIFARLLALTEPEDGSEPEGGSRRRAADA</sequence>
<comment type="caution">
    <text evidence="5">The sequence shown here is derived from an EMBL/GenBank/DDBJ whole genome shotgun (WGS) entry which is preliminary data.</text>
</comment>
<evidence type="ECO:0000256" key="3">
    <source>
        <dbReference type="SAM" id="MobiDB-lite"/>
    </source>
</evidence>